<name>A0A165QST8_9APHY</name>
<protein>
    <submittedName>
        <fullName evidence="2">Uncharacterized protein</fullName>
    </submittedName>
</protein>
<keyword evidence="1" id="KW-1133">Transmembrane helix</keyword>
<keyword evidence="1" id="KW-0812">Transmembrane</keyword>
<evidence type="ECO:0000256" key="1">
    <source>
        <dbReference type="SAM" id="Phobius"/>
    </source>
</evidence>
<keyword evidence="1" id="KW-0472">Membrane</keyword>
<dbReference type="Proteomes" id="UP000076727">
    <property type="component" value="Unassembled WGS sequence"/>
</dbReference>
<organism evidence="2 3">
    <name type="scientific">Daedalea quercina L-15889</name>
    <dbReference type="NCBI Taxonomy" id="1314783"/>
    <lineage>
        <taxon>Eukaryota</taxon>
        <taxon>Fungi</taxon>
        <taxon>Dikarya</taxon>
        <taxon>Basidiomycota</taxon>
        <taxon>Agaricomycotina</taxon>
        <taxon>Agaricomycetes</taxon>
        <taxon>Polyporales</taxon>
        <taxon>Fomitopsis</taxon>
    </lineage>
</organism>
<feature type="transmembrane region" description="Helical" evidence="1">
    <location>
        <begin position="103"/>
        <end position="123"/>
    </location>
</feature>
<proteinExistence type="predicted"/>
<accession>A0A165QST8</accession>
<gene>
    <name evidence="2" type="ORF">DAEQUDRAFT_243891</name>
</gene>
<keyword evidence="3" id="KW-1185">Reference proteome</keyword>
<evidence type="ECO:0000313" key="3">
    <source>
        <dbReference type="Proteomes" id="UP000076727"/>
    </source>
</evidence>
<evidence type="ECO:0000313" key="2">
    <source>
        <dbReference type="EMBL" id="KZT69884.1"/>
    </source>
</evidence>
<sequence>MVTSGLHCRPEKPPSIFYAIPRMILILVKRALASNPPYCACVIPKLQLALLISRTRIFSTFSLRRTCWYNTVVLHVALTTYESPKIKNHNALKSSRKMRWAEVTVVIIVFFAPCIIVWVTAYLSGSGIVQSRAVTLLSGIKAVPNALFAASQLSYH</sequence>
<reference evidence="2 3" key="1">
    <citation type="journal article" date="2016" name="Mol. Biol. Evol.">
        <title>Comparative Genomics of Early-Diverging Mushroom-Forming Fungi Provides Insights into the Origins of Lignocellulose Decay Capabilities.</title>
        <authorList>
            <person name="Nagy L.G."/>
            <person name="Riley R."/>
            <person name="Tritt A."/>
            <person name="Adam C."/>
            <person name="Daum C."/>
            <person name="Floudas D."/>
            <person name="Sun H."/>
            <person name="Yadav J.S."/>
            <person name="Pangilinan J."/>
            <person name="Larsson K.H."/>
            <person name="Matsuura K."/>
            <person name="Barry K."/>
            <person name="Labutti K."/>
            <person name="Kuo R."/>
            <person name="Ohm R.A."/>
            <person name="Bhattacharya S.S."/>
            <person name="Shirouzu T."/>
            <person name="Yoshinaga Y."/>
            <person name="Martin F.M."/>
            <person name="Grigoriev I.V."/>
            <person name="Hibbett D.S."/>
        </authorList>
    </citation>
    <scope>NUCLEOTIDE SEQUENCE [LARGE SCALE GENOMIC DNA]</scope>
    <source>
        <strain evidence="2 3">L-15889</strain>
    </source>
</reference>
<dbReference type="EMBL" id="KV429055">
    <property type="protein sequence ID" value="KZT69884.1"/>
    <property type="molecule type" value="Genomic_DNA"/>
</dbReference>
<dbReference type="AlphaFoldDB" id="A0A165QST8"/>